<dbReference type="PANTHER" id="PTHR12192">
    <property type="entry name" value="CATION TRANSPORT PROTEIN CHAC-RELATED"/>
    <property type="match status" value="1"/>
</dbReference>
<dbReference type="EMBL" id="WUWG01000001">
    <property type="protein sequence ID" value="MXU64258.1"/>
    <property type="molecule type" value="Genomic_DNA"/>
</dbReference>
<dbReference type="Pfam" id="PF04752">
    <property type="entry name" value="ChaC"/>
    <property type="match status" value="1"/>
</dbReference>
<evidence type="ECO:0000256" key="2">
    <source>
        <dbReference type="ARBA" id="ARBA00023239"/>
    </source>
</evidence>
<dbReference type="Proteomes" id="UP000436016">
    <property type="component" value="Unassembled WGS sequence"/>
</dbReference>
<evidence type="ECO:0000313" key="3">
    <source>
        <dbReference type="EMBL" id="MXU64258.1"/>
    </source>
</evidence>
<protein>
    <recommendedName>
        <fullName evidence="1">glutathione-specific gamma-glutamylcyclotransferase</fullName>
        <ecNumber evidence="1">4.3.2.7</ecNumber>
    </recommendedName>
</protein>
<dbReference type="InterPro" id="IPR006840">
    <property type="entry name" value="ChaC"/>
</dbReference>
<keyword evidence="3" id="KW-0808">Transferase</keyword>
<name>A0A6B0TR89_9RHOB</name>
<dbReference type="GO" id="GO:0006751">
    <property type="term" value="P:glutathione catabolic process"/>
    <property type="evidence" value="ECO:0007669"/>
    <property type="project" value="InterPro"/>
</dbReference>
<dbReference type="PANTHER" id="PTHR12192:SF2">
    <property type="entry name" value="GLUTATHIONE-SPECIFIC GAMMA-GLUTAMYLCYCLOTRANSFERASE 2"/>
    <property type="match status" value="1"/>
</dbReference>
<dbReference type="GO" id="GO:0061928">
    <property type="term" value="F:glutathione specific gamma-glutamylcyclotransferase activity"/>
    <property type="evidence" value="ECO:0007669"/>
    <property type="project" value="UniProtKB-EC"/>
</dbReference>
<dbReference type="RefSeq" id="WP_160851447.1">
    <property type="nucleotide sequence ID" value="NZ_WUWG01000001.1"/>
</dbReference>
<evidence type="ECO:0000256" key="1">
    <source>
        <dbReference type="ARBA" id="ARBA00012344"/>
    </source>
</evidence>
<dbReference type="InterPro" id="IPR036568">
    <property type="entry name" value="GGCT-like_sf"/>
</dbReference>
<dbReference type="CDD" id="cd06661">
    <property type="entry name" value="GGCT_like"/>
    <property type="match status" value="1"/>
</dbReference>
<dbReference type="GO" id="GO:0005737">
    <property type="term" value="C:cytoplasm"/>
    <property type="evidence" value="ECO:0007669"/>
    <property type="project" value="TreeGrafter"/>
</dbReference>
<accession>A0A6B0TR89</accession>
<comment type="caution">
    <text evidence="3">The sequence shown here is derived from an EMBL/GenBank/DDBJ whole genome shotgun (WGS) entry which is preliminary data.</text>
</comment>
<dbReference type="Gene3D" id="3.10.490.10">
    <property type="entry name" value="Gamma-glutamyl cyclotransferase-like"/>
    <property type="match status" value="1"/>
</dbReference>
<dbReference type="AlphaFoldDB" id="A0A6B0TR89"/>
<dbReference type="InterPro" id="IPR013024">
    <property type="entry name" value="GGCT-like"/>
</dbReference>
<dbReference type="GO" id="GO:0016740">
    <property type="term" value="F:transferase activity"/>
    <property type="evidence" value="ECO:0007669"/>
    <property type="project" value="UniProtKB-KW"/>
</dbReference>
<dbReference type="EC" id="4.3.2.7" evidence="1"/>
<organism evidence="3 4">
    <name type="scientific">Oceanomicrobium pacificus</name>
    <dbReference type="NCBI Taxonomy" id="2692916"/>
    <lineage>
        <taxon>Bacteria</taxon>
        <taxon>Pseudomonadati</taxon>
        <taxon>Pseudomonadota</taxon>
        <taxon>Alphaproteobacteria</taxon>
        <taxon>Rhodobacterales</taxon>
        <taxon>Paracoccaceae</taxon>
        <taxon>Oceanomicrobium</taxon>
    </lineage>
</organism>
<keyword evidence="4" id="KW-1185">Reference proteome</keyword>
<proteinExistence type="predicted"/>
<sequence>MDGFWVFGYGSLIWRPGFAYAEREIALLTGYHRSFCMRSIHYRGTAEAPGLVLALDPEAGATCQGVAYRVAEPEAEAALAYLRARELVSDAYRETRAAVTLASGAEVEAVCYVMDTAHDQYAGRLPLEDQAEIICRAHGSAGPNHEYLSNTVASLEGLGISDPDLHRLRDLVEARRGG</sequence>
<evidence type="ECO:0000313" key="4">
    <source>
        <dbReference type="Proteomes" id="UP000436016"/>
    </source>
</evidence>
<reference evidence="3 4" key="1">
    <citation type="submission" date="2019-12" db="EMBL/GenBank/DDBJ databases">
        <title>Strain KN286 was isolated from seawater, which was collected from Caroline Seamount in the tropical western Pacific.</title>
        <authorList>
            <person name="Wang Q."/>
        </authorList>
    </citation>
    <scope>NUCLEOTIDE SEQUENCE [LARGE SCALE GENOMIC DNA]</scope>
    <source>
        <strain evidence="3 4">KN286</strain>
    </source>
</reference>
<dbReference type="SUPFAM" id="SSF110857">
    <property type="entry name" value="Gamma-glutamyl cyclotransferase-like"/>
    <property type="match status" value="1"/>
</dbReference>
<keyword evidence="2" id="KW-0456">Lyase</keyword>
<gene>
    <name evidence="3" type="ORF">GSH16_02275</name>
</gene>